<keyword evidence="7 12" id="KW-0472">Membrane</keyword>
<evidence type="ECO:0000256" key="14">
    <source>
        <dbReference type="SAM" id="Coils"/>
    </source>
</evidence>
<keyword evidence="4 12" id="KW-0375">Hydrogen ion transport</keyword>
<comment type="function">
    <text evidence="9 12">F(1)F(0) ATP synthase produces ATP from ADP in the presence of a proton or sodium gradient. F-type ATPases consist of two structural domains, F(1) containing the extramembraneous catalytic core and F(0) containing the membrane proton channel, linked together by a central stalk and a peripheral stalk. During catalysis, ATP synthesis in the catalytic domain of F(1) is coupled via a rotary mechanism of the central stalk subunits to proton translocation.</text>
</comment>
<sequence>MFDATFWVAVSFVIFCLIIIYKKIPQIINNLLDNKINEIKSEIDNAKNLKIESEQLLKKYKTKIEEARTESNKIINSEKNETEIFIKESENKFEQLIIHKKKSLEQKLDQMKIKAIKDIQNISNKIALEAVKKIISNSPNDEKMKSINQKNLEKIFVNLKDTKTS</sequence>
<organism evidence="15 16">
    <name type="scientific">Candidatus Fonsibacter lacus</name>
    <dbReference type="NCBI Taxonomy" id="2576439"/>
    <lineage>
        <taxon>Bacteria</taxon>
        <taxon>Pseudomonadati</taxon>
        <taxon>Pseudomonadota</taxon>
        <taxon>Alphaproteobacteria</taxon>
        <taxon>Candidatus Pelagibacterales</taxon>
        <taxon>Candidatus Pelagibacterales incertae sedis</taxon>
        <taxon>Candidatus Fonsibacter</taxon>
    </lineage>
</organism>
<keyword evidence="3 12" id="KW-0812">Transmembrane</keyword>
<comment type="subunit">
    <text evidence="12">F-type ATPases have 2 components, F(1) - the catalytic core - and F(0) - the membrane proton channel. F(1) has five subunits: alpha(3), beta(3), gamma(1), delta(1), epsilon(1). F(0) has three main subunits: a(1), b(2) and c(10-14). The alpha and beta chains form an alternating ring which encloses part of the gamma chain. F(1) is attached to F(0) by a central stalk formed by the gamma and epsilon chains, while a peripheral stalk is formed by the delta and b chains.</text>
</comment>
<dbReference type="GO" id="GO:0045259">
    <property type="term" value="C:proton-transporting ATP synthase complex"/>
    <property type="evidence" value="ECO:0007669"/>
    <property type="project" value="UniProtKB-KW"/>
</dbReference>
<gene>
    <name evidence="12" type="primary">atpF</name>
    <name evidence="15" type="ORF">EBV32_01100</name>
</gene>
<dbReference type="Pfam" id="PF00430">
    <property type="entry name" value="ATP-synt_B"/>
    <property type="match status" value="1"/>
</dbReference>
<keyword evidence="6 12" id="KW-0406">Ion transport</keyword>
<proteinExistence type="inferred from homology"/>
<name>A0A964XQ05_9PROT</name>
<dbReference type="CDD" id="cd06503">
    <property type="entry name" value="ATP-synt_Fo_b"/>
    <property type="match status" value="1"/>
</dbReference>
<evidence type="ECO:0000256" key="10">
    <source>
        <dbReference type="ARBA" id="ARBA00025614"/>
    </source>
</evidence>
<keyword evidence="2 12" id="KW-0138">CF(0)</keyword>
<evidence type="ECO:0000313" key="16">
    <source>
        <dbReference type="Proteomes" id="UP000713222"/>
    </source>
</evidence>
<dbReference type="AlphaFoldDB" id="A0A964XQ05"/>
<dbReference type="EMBL" id="RGET01000008">
    <property type="protein sequence ID" value="NBN87678.1"/>
    <property type="molecule type" value="Genomic_DNA"/>
</dbReference>
<evidence type="ECO:0000256" key="12">
    <source>
        <dbReference type="HAMAP-Rule" id="MF_01398"/>
    </source>
</evidence>
<evidence type="ECO:0000256" key="4">
    <source>
        <dbReference type="ARBA" id="ARBA00022781"/>
    </source>
</evidence>
<dbReference type="GO" id="GO:0046933">
    <property type="term" value="F:proton-transporting ATP synthase activity, rotational mechanism"/>
    <property type="evidence" value="ECO:0007669"/>
    <property type="project" value="UniProtKB-UniRule"/>
</dbReference>
<evidence type="ECO:0000256" key="11">
    <source>
        <dbReference type="ARBA" id="ARBA00037847"/>
    </source>
</evidence>
<reference evidence="15" key="1">
    <citation type="submission" date="2018-10" db="EMBL/GenBank/DDBJ databases">
        <title>Iterative Subtractive Binning of Freshwater Chronoseries Metagenomes Recovers Nearly Complete Genomes from over Four Hundred Novel Species.</title>
        <authorList>
            <person name="Rodriguez-R L.M."/>
            <person name="Tsementzi D."/>
            <person name="Luo C."/>
            <person name="Konstantinidis K.T."/>
        </authorList>
    </citation>
    <scope>NUCLEOTIDE SEQUENCE</scope>
    <source>
        <strain evidence="15">WB7_6_001</strain>
    </source>
</reference>
<feature type="transmembrane region" description="Helical" evidence="12">
    <location>
        <begin position="6"/>
        <end position="24"/>
    </location>
</feature>
<keyword evidence="5 12" id="KW-1133">Transmembrane helix</keyword>
<evidence type="ECO:0000256" key="7">
    <source>
        <dbReference type="ARBA" id="ARBA00023136"/>
    </source>
</evidence>
<dbReference type="Proteomes" id="UP000713222">
    <property type="component" value="Unassembled WGS sequence"/>
</dbReference>
<evidence type="ECO:0000256" key="6">
    <source>
        <dbReference type="ARBA" id="ARBA00023065"/>
    </source>
</evidence>
<keyword evidence="8 12" id="KW-0066">ATP synthesis</keyword>
<keyword evidence="1 12" id="KW-0813">Transport</keyword>
<evidence type="ECO:0000256" key="13">
    <source>
        <dbReference type="RuleBase" id="RU003848"/>
    </source>
</evidence>
<comment type="function">
    <text evidence="10">Component of the F(0) channel, it forms part of the peripheral stalk, linking F(1) to F(0). The b'-subunit is a diverged and duplicated form of b found in plants and photosynthetic bacteria.</text>
</comment>
<evidence type="ECO:0000256" key="9">
    <source>
        <dbReference type="ARBA" id="ARBA00025198"/>
    </source>
</evidence>
<keyword evidence="12" id="KW-1003">Cell membrane</keyword>
<comment type="similarity">
    <text evidence="12 13">Belongs to the ATPase B chain family.</text>
</comment>
<protein>
    <recommendedName>
        <fullName evidence="12">ATP synthase subunit b</fullName>
    </recommendedName>
    <alternativeName>
        <fullName evidence="12">ATP synthase F(0) sector subunit b</fullName>
    </alternativeName>
    <alternativeName>
        <fullName evidence="12">ATPase subunit I</fullName>
    </alternativeName>
    <alternativeName>
        <fullName evidence="12">F-type ATPase subunit b</fullName>
        <shortName evidence="12">F-ATPase subunit b</shortName>
    </alternativeName>
</protein>
<evidence type="ECO:0000313" key="15">
    <source>
        <dbReference type="EMBL" id="NBN87678.1"/>
    </source>
</evidence>
<dbReference type="GO" id="GO:0005886">
    <property type="term" value="C:plasma membrane"/>
    <property type="evidence" value="ECO:0007669"/>
    <property type="project" value="UniProtKB-SubCell"/>
</dbReference>
<keyword evidence="14" id="KW-0175">Coiled coil</keyword>
<dbReference type="HAMAP" id="MF_01398">
    <property type="entry name" value="ATP_synth_b_bprime"/>
    <property type="match status" value="1"/>
</dbReference>
<dbReference type="GO" id="GO:0012505">
    <property type="term" value="C:endomembrane system"/>
    <property type="evidence" value="ECO:0007669"/>
    <property type="project" value="UniProtKB-SubCell"/>
</dbReference>
<evidence type="ECO:0000256" key="8">
    <source>
        <dbReference type="ARBA" id="ARBA00023310"/>
    </source>
</evidence>
<evidence type="ECO:0000256" key="1">
    <source>
        <dbReference type="ARBA" id="ARBA00022448"/>
    </source>
</evidence>
<evidence type="ECO:0000256" key="3">
    <source>
        <dbReference type="ARBA" id="ARBA00022692"/>
    </source>
</evidence>
<comment type="caution">
    <text evidence="15">The sequence shown here is derived from an EMBL/GenBank/DDBJ whole genome shotgun (WGS) entry which is preliminary data.</text>
</comment>
<evidence type="ECO:0000256" key="5">
    <source>
        <dbReference type="ARBA" id="ARBA00022989"/>
    </source>
</evidence>
<accession>A0A964XQ05</accession>
<feature type="coiled-coil region" evidence="14">
    <location>
        <begin position="29"/>
        <end position="77"/>
    </location>
</feature>
<dbReference type="InterPro" id="IPR002146">
    <property type="entry name" value="ATP_synth_b/b'su_bac/chlpt"/>
</dbReference>
<evidence type="ECO:0000256" key="2">
    <source>
        <dbReference type="ARBA" id="ARBA00022547"/>
    </source>
</evidence>
<comment type="subcellular location">
    <subcellularLocation>
        <location evidence="12">Cell membrane</location>
        <topology evidence="12">Single-pass membrane protein</topology>
    </subcellularLocation>
    <subcellularLocation>
        <location evidence="11">Endomembrane system</location>
        <topology evidence="11">Single-pass membrane protein</topology>
    </subcellularLocation>
</comment>